<dbReference type="Pfam" id="PF12679">
    <property type="entry name" value="ABC2_membrane_2"/>
    <property type="match status" value="1"/>
</dbReference>
<keyword evidence="1" id="KW-0812">Transmembrane</keyword>
<gene>
    <name evidence="2" type="ORF">IAB31_13320</name>
</gene>
<dbReference type="GO" id="GO:0140359">
    <property type="term" value="F:ABC-type transporter activity"/>
    <property type="evidence" value="ECO:0007669"/>
    <property type="project" value="InterPro"/>
</dbReference>
<dbReference type="Proteomes" id="UP000886757">
    <property type="component" value="Unassembled WGS sequence"/>
</dbReference>
<feature type="transmembrane region" description="Helical" evidence="1">
    <location>
        <begin position="92"/>
        <end position="112"/>
    </location>
</feature>
<proteinExistence type="predicted"/>
<sequence>MKEISLVKKKREALNSEKSQKAKPRSRTGRHALFCKELGDHLNSRRFLIILLLIVVTSFASLYGSISGLEEALENDSNFVFLKLYTSGGSSIPSFTSFIALLGPIVGLALGFDAINSERSSGTLNRLVAQPIYRDSIIIGKFLAGTAVIAIMVFSMGIAIGAIGIYTTGLVPETEEVLRIFVFLFFTVVYISFWLALSILFSVLCRHTATSALASIAVWIFFAIFMSLVANIVANAVYPVTTEYEALVNSMGNYTLEQGLNRISPYYLYSEAVSTIMNPTVRAINAVTVDQLVGAISGYLSFGQSLLLVWPHLVGLAAMMLITFALSYIGFMRQEIRAN</sequence>
<evidence type="ECO:0000313" key="3">
    <source>
        <dbReference type="Proteomes" id="UP000886757"/>
    </source>
</evidence>
<protein>
    <submittedName>
        <fullName evidence="2">ABC transporter permease</fullName>
    </submittedName>
</protein>
<name>A0A9D1AGD9_9FIRM</name>
<keyword evidence="1" id="KW-0472">Membrane</keyword>
<feature type="transmembrane region" description="Helical" evidence="1">
    <location>
        <begin position="216"/>
        <end position="238"/>
    </location>
</feature>
<feature type="transmembrane region" description="Helical" evidence="1">
    <location>
        <begin position="309"/>
        <end position="331"/>
    </location>
</feature>
<evidence type="ECO:0000256" key="1">
    <source>
        <dbReference type="SAM" id="Phobius"/>
    </source>
</evidence>
<reference evidence="2" key="1">
    <citation type="submission" date="2020-10" db="EMBL/GenBank/DDBJ databases">
        <authorList>
            <person name="Gilroy R."/>
        </authorList>
    </citation>
    <scope>NUCLEOTIDE SEQUENCE</scope>
    <source>
        <strain evidence="2">ChiSjej4B22-8148</strain>
    </source>
</reference>
<feature type="transmembrane region" description="Helical" evidence="1">
    <location>
        <begin position="47"/>
        <end position="66"/>
    </location>
</feature>
<dbReference type="GO" id="GO:0005886">
    <property type="term" value="C:plasma membrane"/>
    <property type="evidence" value="ECO:0007669"/>
    <property type="project" value="UniProtKB-SubCell"/>
</dbReference>
<dbReference type="PANTHER" id="PTHR43471">
    <property type="entry name" value="ABC TRANSPORTER PERMEASE"/>
    <property type="match status" value="1"/>
</dbReference>
<organism evidence="2 3">
    <name type="scientific">Candidatus Choladousia intestinavium</name>
    <dbReference type="NCBI Taxonomy" id="2840727"/>
    <lineage>
        <taxon>Bacteria</taxon>
        <taxon>Bacillati</taxon>
        <taxon>Bacillota</taxon>
        <taxon>Clostridia</taxon>
        <taxon>Lachnospirales</taxon>
        <taxon>Lachnospiraceae</taxon>
        <taxon>Lachnospiraceae incertae sedis</taxon>
        <taxon>Candidatus Choladousia</taxon>
    </lineage>
</organism>
<feature type="transmembrane region" description="Helical" evidence="1">
    <location>
        <begin position="178"/>
        <end position="204"/>
    </location>
</feature>
<comment type="caution">
    <text evidence="2">The sequence shown here is derived from an EMBL/GenBank/DDBJ whole genome shotgun (WGS) entry which is preliminary data.</text>
</comment>
<dbReference type="AlphaFoldDB" id="A0A9D1AGD9"/>
<feature type="transmembrane region" description="Helical" evidence="1">
    <location>
        <begin position="142"/>
        <end position="166"/>
    </location>
</feature>
<dbReference type="EMBL" id="DVGK01000157">
    <property type="protein sequence ID" value="HIR14889.1"/>
    <property type="molecule type" value="Genomic_DNA"/>
</dbReference>
<reference evidence="2" key="2">
    <citation type="journal article" date="2021" name="PeerJ">
        <title>Extensive microbial diversity within the chicken gut microbiome revealed by metagenomics and culture.</title>
        <authorList>
            <person name="Gilroy R."/>
            <person name="Ravi A."/>
            <person name="Getino M."/>
            <person name="Pursley I."/>
            <person name="Horton D.L."/>
            <person name="Alikhan N.F."/>
            <person name="Baker D."/>
            <person name="Gharbi K."/>
            <person name="Hall N."/>
            <person name="Watson M."/>
            <person name="Adriaenssens E.M."/>
            <person name="Foster-Nyarko E."/>
            <person name="Jarju S."/>
            <person name="Secka A."/>
            <person name="Antonio M."/>
            <person name="Oren A."/>
            <person name="Chaudhuri R.R."/>
            <person name="La Ragione R."/>
            <person name="Hildebrand F."/>
            <person name="Pallen M.J."/>
        </authorList>
    </citation>
    <scope>NUCLEOTIDE SEQUENCE</scope>
    <source>
        <strain evidence="2">ChiSjej4B22-8148</strain>
    </source>
</reference>
<dbReference type="PANTHER" id="PTHR43471:SF14">
    <property type="entry name" value="ABC-2 TYPE TRANSPORT SYSTEM PERMEASE PROTEIN"/>
    <property type="match status" value="1"/>
</dbReference>
<accession>A0A9D1AGD9</accession>
<keyword evidence="1" id="KW-1133">Transmembrane helix</keyword>
<evidence type="ECO:0000313" key="2">
    <source>
        <dbReference type="EMBL" id="HIR14889.1"/>
    </source>
</evidence>